<keyword evidence="2" id="KW-1185">Reference proteome</keyword>
<dbReference type="WBParaSite" id="Csp11.Scaffold574.g4377.t1">
    <property type="protein sequence ID" value="Csp11.Scaffold574.g4377.t1"/>
    <property type="gene ID" value="Csp11.Scaffold574.g4377"/>
</dbReference>
<dbReference type="Proteomes" id="UP000095282">
    <property type="component" value="Unplaced"/>
</dbReference>
<name>A0A1I7TBQ2_9PELO</name>
<keyword evidence="1" id="KW-1133">Transmembrane helix</keyword>
<dbReference type="AlphaFoldDB" id="A0A1I7TBQ2"/>
<organism evidence="2 3">
    <name type="scientific">Caenorhabditis tropicalis</name>
    <dbReference type="NCBI Taxonomy" id="1561998"/>
    <lineage>
        <taxon>Eukaryota</taxon>
        <taxon>Metazoa</taxon>
        <taxon>Ecdysozoa</taxon>
        <taxon>Nematoda</taxon>
        <taxon>Chromadorea</taxon>
        <taxon>Rhabditida</taxon>
        <taxon>Rhabditina</taxon>
        <taxon>Rhabditomorpha</taxon>
        <taxon>Rhabditoidea</taxon>
        <taxon>Rhabditidae</taxon>
        <taxon>Peloderinae</taxon>
        <taxon>Caenorhabditis</taxon>
    </lineage>
</organism>
<evidence type="ECO:0000313" key="3">
    <source>
        <dbReference type="WBParaSite" id="Csp11.Scaffold574.g4377.t1"/>
    </source>
</evidence>
<evidence type="ECO:0000256" key="1">
    <source>
        <dbReference type="SAM" id="Phobius"/>
    </source>
</evidence>
<reference evidence="3" key="1">
    <citation type="submission" date="2016-11" db="UniProtKB">
        <authorList>
            <consortium name="WormBaseParasite"/>
        </authorList>
    </citation>
    <scope>IDENTIFICATION</scope>
</reference>
<protein>
    <submittedName>
        <fullName evidence="3">Envelope protein</fullName>
    </submittedName>
</protein>
<proteinExistence type="predicted"/>
<keyword evidence="1" id="KW-0812">Transmembrane</keyword>
<sequence length="75" mass="8817">MPSNQYIALALEFFSYLLIFVIVAILFIALIETIKCCYSNWKEHRNLSYFKDLLTNYFLHLVGADRDDSGADFDW</sequence>
<accession>A0A1I7TBQ2</accession>
<feature type="transmembrane region" description="Helical" evidence="1">
    <location>
        <begin position="6"/>
        <end position="31"/>
    </location>
</feature>
<evidence type="ECO:0000313" key="2">
    <source>
        <dbReference type="Proteomes" id="UP000095282"/>
    </source>
</evidence>
<keyword evidence="1" id="KW-0472">Membrane</keyword>